<proteinExistence type="predicted"/>
<protein>
    <submittedName>
        <fullName evidence="2">Helix-turn-helix domain-containing protein</fullName>
    </submittedName>
</protein>
<keyword evidence="3" id="KW-1185">Reference proteome</keyword>
<evidence type="ECO:0000313" key="3">
    <source>
        <dbReference type="Proteomes" id="UP001597083"/>
    </source>
</evidence>
<organism evidence="2 3">
    <name type="scientific">Actinomadura adrarensis</name>
    <dbReference type="NCBI Taxonomy" id="1819600"/>
    <lineage>
        <taxon>Bacteria</taxon>
        <taxon>Bacillati</taxon>
        <taxon>Actinomycetota</taxon>
        <taxon>Actinomycetes</taxon>
        <taxon>Streptosporangiales</taxon>
        <taxon>Thermomonosporaceae</taxon>
        <taxon>Actinomadura</taxon>
    </lineage>
</organism>
<dbReference type="Pfam" id="PF12323">
    <property type="entry name" value="HTH_OrfB_IS605"/>
    <property type="match status" value="1"/>
</dbReference>
<comment type="caution">
    <text evidence="2">The sequence shown here is derived from an EMBL/GenBank/DDBJ whole genome shotgun (WGS) entry which is preliminary data.</text>
</comment>
<feature type="non-terminal residue" evidence="2">
    <location>
        <position position="35"/>
    </location>
</feature>
<feature type="domain" description="Transposase putative helix-turn-helix" evidence="1">
    <location>
        <begin position="1"/>
        <end position="35"/>
    </location>
</feature>
<dbReference type="EMBL" id="JBHTIR010004316">
    <property type="protein sequence ID" value="MFD0856969.1"/>
    <property type="molecule type" value="Genomic_DNA"/>
</dbReference>
<accession>A0ABW3CTR3</accession>
<dbReference type="InterPro" id="IPR021027">
    <property type="entry name" value="Transposase_put_HTH"/>
</dbReference>
<evidence type="ECO:0000259" key="1">
    <source>
        <dbReference type="Pfam" id="PF12323"/>
    </source>
</evidence>
<evidence type="ECO:0000313" key="2">
    <source>
        <dbReference type="EMBL" id="MFD0856969.1"/>
    </source>
</evidence>
<dbReference type="Proteomes" id="UP001597083">
    <property type="component" value="Unassembled WGS sequence"/>
</dbReference>
<gene>
    <name evidence="2" type="ORF">ACFQ07_32360</name>
</gene>
<name>A0ABW3CTR3_9ACTN</name>
<sequence length="35" mass="4059">MRRAYKFRIYPTGGQAGRLAACLTDHRRMYNAALE</sequence>
<reference evidence="3" key="1">
    <citation type="journal article" date="2019" name="Int. J. Syst. Evol. Microbiol.">
        <title>The Global Catalogue of Microorganisms (GCM) 10K type strain sequencing project: providing services to taxonomists for standard genome sequencing and annotation.</title>
        <authorList>
            <consortium name="The Broad Institute Genomics Platform"/>
            <consortium name="The Broad Institute Genome Sequencing Center for Infectious Disease"/>
            <person name="Wu L."/>
            <person name="Ma J."/>
        </authorList>
    </citation>
    <scope>NUCLEOTIDE SEQUENCE [LARGE SCALE GENOMIC DNA]</scope>
    <source>
        <strain evidence="3">JCM 31696</strain>
    </source>
</reference>